<evidence type="ECO:0000313" key="7">
    <source>
        <dbReference type="EMBL" id="SCM83420.1"/>
    </source>
</evidence>
<accession>A0A212M132</accession>
<evidence type="ECO:0000256" key="3">
    <source>
        <dbReference type="ARBA" id="ARBA00023027"/>
    </source>
</evidence>
<dbReference type="Gene3D" id="3.40.50.720">
    <property type="entry name" value="NAD(P)-binding Rossmann-like Domain"/>
    <property type="match status" value="1"/>
</dbReference>
<dbReference type="InterPro" id="IPR015815">
    <property type="entry name" value="HIBADH-related"/>
</dbReference>
<dbReference type="SUPFAM" id="SSF51735">
    <property type="entry name" value="NAD(P)-binding Rossmann-fold domains"/>
    <property type="match status" value="1"/>
</dbReference>
<dbReference type="InterPro" id="IPR036291">
    <property type="entry name" value="NAD(P)-bd_dom_sf"/>
</dbReference>
<dbReference type="EC" id="1.1.1.291" evidence="7"/>
<dbReference type="InterPro" id="IPR008927">
    <property type="entry name" value="6-PGluconate_DH-like_C_sf"/>
</dbReference>
<gene>
    <name evidence="7" type="primary">Hgd</name>
    <name evidence="7" type="ORF">KL86SPO_70278</name>
</gene>
<comment type="similarity">
    <text evidence="1">Belongs to the HIBADH-related family.</text>
</comment>
<evidence type="ECO:0000259" key="6">
    <source>
        <dbReference type="Pfam" id="PF14833"/>
    </source>
</evidence>
<evidence type="ECO:0000256" key="4">
    <source>
        <dbReference type="PIRSR" id="PIRSR000103-1"/>
    </source>
</evidence>
<organism evidence="7">
    <name type="scientific">uncultured Sporomusa sp</name>
    <dbReference type="NCBI Taxonomy" id="307249"/>
    <lineage>
        <taxon>Bacteria</taxon>
        <taxon>Bacillati</taxon>
        <taxon>Bacillota</taxon>
        <taxon>Negativicutes</taxon>
        <taxon>Selenomonadales</taxon>
        <taxon>Sporomusaceae</taxon>
        <taxon>Sporomusa</taxon>
        <taxon>environmental samples</taxon>
    </lineage>
</organism>
<feature type="domain" description="3-hydroxyisobutyrate dehydrogenase-like NAD-binding" evidence="6">
    <location>
        <begin position="164"/>
        <end position="284"/>
    </location>
</feature>
<keyword evidence="3" id="KW-0520">NAD</keyword>
<name>A0A212M132_9FIRM</name>
<dbReference type="GO" id="GO:0043718">
    <property type="term" value="F:2-hydroxymethylglutarate dehydrogenase activity"/>
    <property type="evidence" value="ECO:0007669"/>
    <property type="project" value="UniProtKB-EC"/>
</dbReference>
<evidence type="ECO:0000256" key="1">
    <source>
        <dbReference type="ARBA" id="ARBA00009080"/>
    </source>
</evidence>
<keyword evidence="2 7" id="KW-0560">Oxidoreductase</keyword>
<dbReference type="PIRSF" id="PIRSF000103">
    <property type="entry name" value="HIBADH"/>
    <property type="match status" value="1"/>
</dbReference>
<sequence>MELGFIGLGAMGSKMLANVIKAGHSVTVFDIGQAAVDAAVALGAKKAANAAETARGKEIVLLSLPNSAIVESTVLGPGGILEGAEQGLLIVDLSSITPQSIQKIAGIAKAKGVNIIDAPVSGGTAGAQMGTLSIMVGGEQADFERALPVLQSIGSKIDHVGAIGAGDTVKLVNNLLLGVNMVAVSEALCLGVKAGIKPEVLYQIISNSSGNSYALTAKYKKFIAAGNFEPGFMIDLQYKDLQLAVDTAKGLKVPLVLGNIAQQAYEIARASGLGAEDISAVIKLGEALCDIKVREEAQ</sequence>
<dbReference type="PANTHER" id="PTHR22981:SF7">
    <property type="entry name" value="3-HYDROXYISOBUTYRATE DEHYDROGENASE, MITOCHONDRIAL"/>
    <property type="match status" value="1"/>
</dbReference>
<dbReference type="GO" id="GO:0050661">
    <property type="term" value="F:NADP binding"/>
    <property type="evidence" value="ECO:0007669"/>
    <property type="project" value="InterPro"/>
</dbReference>
<dbReference type="AlphaFoldDB" id="A0A212M132"/>
<evidence type="ECO:0000256" key="2">
    <source>
        <dbReference type="ARBA" id="ARBA00023002"/>
    </source>
</evidence>
<dbReference type="InterPro" id="IPR029154">
    <property type="entry name" value="HIBADH-like_NADP-bd"/>
</dbReference>
<feature type="active site" evidence="4">
    <location>
        <position position="170"/>
    </location>
</feature>
<dbReference type="Gene3D" id="1.10.1040.10">
    <property type="entry name" value="N-(1-d-carboxylethyl)-l-norvaline Dehydrogenase, domain 2"/>
    <property type="match status" value="1"/>
</dbReference>
<feature type="domain" description="6-phosphogluconate dehydrogenase NADP-binding" evidence="5">
    <location>
        <begin position="3"/>
        <end position="161"/>
    </location>
</feature>
<dbReference type="PANTHER" id="PTHR22981">
    <property type="entry name" value="3-HYDROXYISOBUTYRATE DEHYDROGENASE-RELATED"/>
    <property type="match status" value="1"/>
</dbReference>
<protein>
    <submittedName>
        <fullName evidence="7">2-(Hydroxymethyl)glutarate dehydrogenase</fullName>
        <ecNumber evidence="7">1.1.1.291</ecNumber>
    </submittedName>
</protein>
<dbReference type="Pfam" id="PF03446">
    <property type="entry name" value="NAD_binding_2"/>
    <property type="match status" value="1"/>
</dbReference>
<dbReference type="Pfam" id="PF14833">
    <property type="entry name" value="NAD_binding_11"/>
    <property type="match status" value="1"/>
</dbReference>
<dbReference type="InterPro" id="IPR013328">
    <property type="entry name" value="6PGD_dom2"/>
</dbReference>
<proteinExistence type="inferred from homology"/>
<dbReference type="EMBL" id="FMJE01000007">
    <property type="protein sequence ID" value="SCM83420.1"/>
    <property type="molecule type" value="Genomic_DNA"/>
</dbReference>
<dbReference type="SUPFAM" id="SSF48179">
    <property type="entry name" value="6-phosphogluconate dehydrogenase C-terminal domain-like"/>
    <property type="match status" value="1"/>
</dbReference>
<dbReference type="GO" id="GO:0051287">
    <property type="term" value="F:NAD binding"/>
    <property type="evidence" value="ECO:0007669"/>
    <property type="project" value="InterPro"/>
</dbReference>
<evidence type="ECO:0000259" key="5">
    <source>
        <dbReference type="Pfam" id="PF03446"/>
    </source>
</evidence>
<dbReference type="InterPro" id="IPR006115">
    <property type="entry name" value="6PGDH_NADP-bd"/>
</dbReference>
<dbReference type="RefSeq" id="WP_075756978.1">
    <property type="nucleotide sequence ID" value="NZ_LT608335.1"/>
</dbReference>
<reference evidence="7" key="1">
    <citation type="submission" date="2016-08" db="EMBL/GenBank/DDBJ databases">
        <authorList>
            <person name="Seilhamer J.J."/>
        </authorList>
    </citation>
    <scope>NUCLEOTIDE SEQUENCE</scope>
    <source>
        <strain evidence="7">86</strain>
    </source>
</reference>